<organism evidence="3 4">
    <name type="scientific">Streptomyces botrytidirepellens</name>
    <dbReference type="NCBI Taxonomy" id="2486417"/>
    <lineage>
        <taxon>Bacteria</taxon>
        <taxon>Bacillati</taxon>
        <taxon>Actinomycetota</taxon>
        <taxon>Actinomycetes</taxon>
        <taxon>Kitasatosporales</taxon>
        <taxon>Streptomycetaceae</taxon>
        <taxon>Streptomyces</taxon>
    </lineage>
</organism>
<evidence type="ECO:0000256" key="2">
    <source>
        <dbReference type="SAM" id="Phobius"/>
    </source>
</evidence>
<name>A0A3M8VM21_9ACTN</name>
<feature type="transmembrane region" description="Helical" evidence="2">
    <location>
        <begin position="30"/>
        <end position="47"/>
    </location>
</feature>
<comment type="caution">
    <text evidence="3">The sequence shown here is derived from an EMBL/GenBank/DDBJ whole genome shotgun (WGS) entry which is preliminary data.</text>
</comment>
<proteinExistence type="predicted"/>
<dbReference type="RefSeq" id="WP_123104564.1">
    <property type="nucleotide sequence ID" value="NZ_RIBZ01000326.1"/>
</dbReference>
<feature type="transmembrane region" description="Helical" evidence="2">
    <location>
        <begin position="53"/>
        <end position="71"/>
    </location>
</feature>
<evidence type="ECO:0000256" key="1">
    <source>
        <dbReference type="SAM" id="MobiDB-lite"/>
    </source>
</evidence>
<dbReference type="AlphaFoldDB" id="A0A3M8VM21"/>
<keyword evidence="4" id="KW-1185">Reference proteome</keyword>
<gene>
    <name evidence="3" type="ORF">EEJ42_29100</name>
</gene>
<evidence type="ECO:0000313" key="3">
    <source>
        <dbReference type="EMBL" id="RNG17849.1"/>
    </source>
</evidence>
<keyword evidence="2" id="KW-1133">Transmembrane helix</keyword>
<keyword evidence="2" id="KW-0472">Membrane</keyword>
<dbReference type="EMBL" id="RIBZ01000326">
    <property type="protein sequence ID" value="RNG17849.1"/>
    <property type="molecule type" value="Genomic_DNA"/>
</dbReference>
<reference evidence="3 4" key="1">
    <citation type="submission" date="2018-11" db="EMBL/GenBank/DDBJ databases">
        <title>The Potential of Streptomyces as Biocontrol Agents against the Tomato grey mould, Botrytis cinerea (Gray mold) Frontiers in Microbiology.</title>
        <authorList>
            <person name="Li D."/>
        </authorList>
    </citation>
    <scope>NUCLEOTIDE SEQUENCE [LARGE SCALE GENOMIC DNA]</scope>
    <source>
        <strain evidence="3 4">NEAU-LD23</strain>
    </source>
</reference>
<dbReference type="Proteomes" id="UP000275401">
    <property type="component" value="Unassembled WGS sequence"/>
</dbReference>
<evidence type="ECO:0000313" key="4">
    <source>
        <dbReference type="Proteomes" id="UP000275401"/>
    </source>
</evidence>
<sequence>MHTPSRTERRDPRSTVPHPATPPRIGAGEAVVIIVILILAAALTVQGTPPGQVLQVLAEAGALSVIVLRAWSLAPLRMARSALSAVSPA</sequence>
<accession>A0A3M8VM21</accession>
<feature type="compositionally biased region" description="Basic and acidic residues" evidence="1">
    <location>
        <begin position="1"/>
        <end position="13"/>
    </location>
</feature>
<keyword evidence="2" id="KW-0812">Transmembrane</keyword>
<protein>
    <submittedName>
        <fullName evidence="3">Uncharacterized protein</fullName>
    </submittedName>
</protein>
<feature type="region of interest" description="Disordered" evidence="1">
    <location>
        <begin position="1"/>
        <end position="24"/>
    </location>
</feature>